<reference evidence="13 14" key="1">
    <citation type="journal article" date="2019" name="Int. J. Syst. Evol. Microbiol.">
        <title>The Global Catalogue of Microorganisms (GCM) 10K type strain sequencing project: providing services to taxonomists for standard genome sequencing and annotation.</title>
        <authorList>
            <consortium name="The Broad Institute Genomics Platform"/>
            <consortium name="The Broad Institute Genome Sequencing Center for Infectious Disease"/>
            <person name="Wu L."/>
            <person name="Ma J."/>
        </authorList>
    </citation>
    <scope>NUCLEOTIDE SEQUENCE [LARGE SCALE GENOMIC DNA]</scope>
    <source>
        <strain evidence="13 14">XZYJ18</strain>
    </source>
</reference>
<comment type="caution">
    <text evidence="13">The sequence shown here is derived from an EMBL/GenBank/DDBJ whole genome shotgun (WGS) entry which is preliminary data.</text>
</comment>
<dbReference type="RefSeq" id="WP_254268298.1">
    <property type="nucleotide sequence ID" value="NZ_CP100400.1"/>
</dbReference>
<dbReference type="EC" id="3.6.1.27" evidence="3"/>
<evidence type="ECO:0000313" key="13">
    <source>
        <dbReference type="EMBL" id="MFC4826066.1"/>
    </source>
</evidence>
<keyword evidence="7" id="KW-0378">Hydrolase</keyword>
<dbReference type="GO" id="GO:0005886">
    <property type="term" value="C:plasma membrane"/>
    <property type="evidence" value="ECO:0007669"/>
    <property type="project" value="UniProtKB-SubCell"/>
</dbReference>
<sequence length="307" mass="30701">MNRSALVAVAAGALQGVFEWLPISSEGNITVFLTALGSSPEAAVQFSLFLHAGTALSAAVYYRDELRDVLAALPHWRPGSAFDPGNSVAADVSDAPGAAGAPSAGAGSADRRVASGRAASQRPTLSFLGVATLASGVVGIAAYATLDRVVSALTGGAFVALVGVLLVLTGVLQRVADDFEFGGRESPDLVDAVLVGALQGLAILPGVSRSGTTTSALLFRGHDGPSSFRLSFLLSIPAALGAGVLVLLDTGVPEVAPTEAALALGTAAVVGYLTIDALMRVVERVPFWSVCVGLGALAILGGGALAI</sequence>
<feature type="transmembrane region" description="Helical" evidence="12">
    <location>
        <begin position="150"/>
        <end position="168"/>
    </location>
</feature>
<gene>
    <name evidence="13" type="ORF">ACFO9K_17575</name>
</gene>
<evidence type="ECO:0000256" key="2">
    <source>
        <dbReference type="ARBA" id="ARBA00010621"/>
    </source>
</evidence>
<protein>
    <recommendedName>
        <fullName evidence="4">Undecaprenyl-diphosphatase</fullName>
        <ecNumber evidence="3">3.6.1.27</ecNumber>
    </recommendedName>
    <alternativeName>
        <fullName evidence="10">Undecaprenyl pyrophosphate phosphatase</fullName>
    </alternativeName>
</protein>
<evidence type="ECO:0000256" key="12">
    <source>
        <dbReference type="SAM" id="Phobius"/>
    </source>
</evidence>
<dbReference type="PANTHER" id="PTHR30622">
    <property type="entry name" value="UNDECAPRENYL-DIPHOSPHATASE"/>
    <property type="match status" value="1"/>
</dbReference>
<evidence type="ECO:0000256" key="8">
    <source>
        <dbReference type="ARBA" id="ARBA00022989"/>
    </source>
</evidence>
<evidence type="ECO:0000256" key="3">
    <source>
        <dbReference type="ARBA" id="ARBA00012374"/>
    </source>
</evidence>
<dbReference type="GO" id="GO:0050380">
    <property type="term" value="F:undecaprenyl-diphosphatase activity"/>
    <property type="evidence" value="ECO:0007669"/>
    <property type="project" value="UniProtKB-EC"/>
</dbReference>
<feature type="transmembrane region" description="Helical" evidence="12">
    <location>
        <begin position="228"/>
        <end position="248"/>
    </location>
</feature>
<dbReference type="InterPro" id="IPR003824">
    <property type="entry name" value="UppP"/>
</dbReference>
<dbReference type="EMBL" id="JBHSHT010000002">
    <property type="protein sequence ID" value="MFC4826066.1"/>
    <property type="molecule type" value="Genomic_DNA"/>
</dbReference>
<evidence type="ECO:0000256" key="1">
    <source>
        <dbReference type="ARBA" id="ARBA00004651"/>
    </source>
</evidence>
<comment type="subcellular location">
    <subcellularLocation>
        <location evidence="1">Cell membrane</location>
        <topology evidence="1">Multi-pass membrane protein</topology>
    </subcellularLocation>
</comment>
<evidence type="ECO:0000256" key="10">
    <source>
        <dbReference type="ARBA" id="ARBA00032707"/>
    </source>
</evidence>
<dbReference type="Proteomes" id="UP001595945">
    <property type="component" value="Unassembled WGS sequence"/>
</dbReference>
<accession>A0ABD5Q6C3</accession>
<proteinExistence type="inferred from homology"/>
<organism evidence="13 14">
    <name type="scientific">Halorussus aquaticus</name>
    <dbReference type="NCBI Taxonomy" id="2953748"/>
    <lineage>
        <taxon>Archaea</taxon>
        <taxon>Methanobacteriati</taxon>
        <taxon>Methanobacteriota</taxon>
        <taxon>Stenosarchaea group</taxon>
        <taxon>Halobacteria</taxon>
        <taxon>Halobacteriales</taxon>
        <taxon>Haladaptataceae</taxon>
        <taxon>Halorussus</taxon>
    </lineage>
</organism>
<feature type="transmembrane region" description="Helical" evidence="12">
    <location>
        <begin position="260"/>
        <end position="279"/>
    </location>
</feature>
<dbReference type="AlphaFoldDB" id="A0ABD5Q6C3"/>
<keyword evidence="5" id="KW-1003">Cell membrane</keyword>
<evidence type="ECO:0000256" key="9">
    <source>
        <dbReference type="ARBA" id="ARBA00023136"/>
    </source>
</evidence>
<dbReference type="PANTHER" id="PTHR30622:SF2">
    <property type="entry name" value="UNDECAPRENYL-DIPHOSPHATASE"/>
    <property type="match status" value="1"/>
</dbReference>
<comment type="catalytic activity">
    <reaction evidence="11">
        <text>di-trans,octa-cis-undecaprenyl diphosphate + H2O = di-trans,octa-cis-undecaprenyl phosphate + phosphate + H(+)</text>
        <dbReference type="Rhea" id="RHEA:28094"/>
        <dbReference type="ChEBI" id="CHEBI:15377"/>
        <dbReference type="ChEBI" id="CHEBI:15378"/>
        <dbReference type="ChEBI" id="CHEBI:43474"/>
        <dbReference type="ChEBI" id="CHEBI:58405"/>
        <dbReference type="ChEBI" id="CHEBI:60392"/>
        <dbReference type="EC" id="3.6.1.27"/>
    </reaction>
</comment>
<feature type="transmembrane region" description="Helical" evidence="12">
    <location>
        <begin position="285"/>
        <end position="306"/>
    </location>
</feature>
<evidence type="ECO:0000256" key="7">
    <source>
        <dbReference type="ARBA" id="ARBA00022801"/>
    </source>
</evidence>
<name>A0ABD5Q6C3_9EURY</name>
<keyword evidence="14" id="KW-1185">Reference proteome</keyword>
<keyword evidence="9 12" id="KW-0472">Membrane</keyword>
<evidence type="ECO:0000256" key="6">
    <source>
        <dbReference type="ARBA" id="ARBA00022692"/>
    </source>
</evidence>
<keyword evidence="6 12" id="KW-0812">Transmembrane</keyword>
<evidence type="ECO:0000256" key="5">
    <source>
        <dbReference type="ARBA" id="ARBA00022475"/>
    </source>
</evidence>
<dbReference type="GeneID" id="73046841"/>
<evidence type="ECO:0000313" key="14">
    <source>
        <dbReference type="Proteomes" id="UP001595945"/>
    </source>
</evidence>
<dbReference type="Pfam" id="PF02673">
    <property type="entry name" value="BacA"/>
    <property type="match status" value="1"/>
</dbReference>
<feature type="transmembrane region" description="Helical" evidence="12">
    <location>
        <begin position="125"/>
        <end position="144"/>
    </location>
</feature>
<comment type="similarity">
    <text evidence="2">Belongs to the UppP family.</text>
</comment>
<evidence type="ECO:0000256" key="4">
    <source>
        <dbReference type="ARBA" id="ARBA00021581"/>
    </source>
</evidence>
<evidence type="ECO:0000256" key="11">
    <source>
        <dbReference type="ARBA" id="ARBA00047594"/>
    </source>
</evidence>
<keyword evidence="8 12" id="KW-1133">Transmembrane helix</keyword>